<feature type="domain" description="Penicillin-binding protein transpeptidase" evidence="7">
    <location>
        <begin position="74"/>
        <end position="269"/>
    </location>
</feature>
<protein>
    <recommendedName>
        <fullName evidence="3">beta-lactamase</fullName>
        <ecNumber evidence="3">3.5.2.6</ecNumber>
    </recommendedName>
</protein>
<dbReference type="PANTHER" id="PTHR30627">
    <property type="entry name" value="PEPTIDOGLYCAN D,D-TRANSPEPTIDASE"/>
    <property type="match status" value="1"/>
</dbReference>
<name>A0A1M6I7M2_9FIRM</name>
<keyword evidence="4" id="KW-0732">Signal</keyword>
<dbReference type="Pfam" id="PF00905">
    <property type="entry name" value="Transpeptidase"/>
    <property type="match status" value="1"/>
</dbReference>
<evidence type="ECO:0000256" key="3">
    <source>
        <dbReference type="ARBA" id="ARBA00012865"/>
    </source>
</evidence>
<evidence type="ECO:0000256" key="2">
    <source>
        <dbReference type="ARBA" id="ARBA00007898"/>
    </source>
</evidence>
<dbReference type="Proteomes" id="UP000322917">
    <property type="component" value="Unassembled WGS sequence"/>
</dbReference>
<keyword evidence="9" id="KW-1185">Reference proteome</keyword>
<evidence type="ECO:0000313" key="8">
    <source>
        <dbReference type="EMBL" id="SHJ30481.1"/>
    </source>
</evidence>
<dbReference type="AlphaFoldDB" id="A0A1M6I7M2"/>
<comment type="catalytic activity">
    <reaction evidence="1">
        <text>a beta-lactam + H2O = a substituted beta-amino acid</text>
        <dbReference type="Rhea" id="RHEA:20401"/>
        <dbReference type="ChEBI" id="CHEBI:15377"/>
        <dbReference type="ChEBI" id="CHEBI:35627"/>
        <dbReference type="ChEBI" id="CHEBI:140347"/>
        <dbReference type="EC" id="3.5.2.6"/>
    </reaction>
</comment>
<evidence type="ECO:0000259" key="7">
    <source>
        <dbReference type="Pfam" id="PF00905"/>
    </source>
</evidence>
<dbReference type="GO" id="GO:0008658">
    <property type="term" value="F:penicillin binding"/>
    <property type="evidence" value="ECO:0007669"/>
    <property type="project" value="InterPro"/>
</dbReference>
<dbReference type="GO" id="GO:0008800">
    <property type="term" value="F:beta-lactamase activity"/>
    <property type="evidence" value="ECO:0007669"/>
    <property type="project" value="UniProtKB-EC"/>
</dbReference>
<sequence length="277" mass="31304">MKKSTIMTGLILLLSMLVGIVAVVSVSARQQEPKVIPLDVTAVKVDEFFPRQEGTFILKDMQTGKMFVYNPARANVRQSPCSTFKIMNSLIGLQTKAVQDEYDVKRWDGTDRGLAVWNRDHTLGSAMRYSVVWYYQAMARDIGAERMQYWLDQCSYGNRDISGGIDQFWLNSSLTISPLEQVEFLEKLYAGTLPFDKDVMKTVKRMMLLEEGDTYALYGKTGSSKDNLGWFVGFVNVKGRTYLYATQLDSPQGNKTGGAFAKKVTLNILKKYSLIDK</sequence>
<proteinExistence type="inferred from homology"/>
<dbReference type="RefSeq" id="WP_149734960.1">
    <property type="nucleotide sequence ID" value="NZ_FQZD01000016.1"/>
</dbReference>
<dbReference type="PANTHER" id="PTHR30627:SF6">
    <property type="entry name" value="BETA-LACTAMASE YBXI-RELATED"/>
    <property type="match status" value="1"/>
</dbReference>
<dbReference type="GO" id="GO:0005886">
    <property type="term" value="C:plasma membrane"/>
    <property type="evidence" value="ECO:0007669"/>
    <property type="project" value="TreeGrafter"/>
</dbReference>
<keyword evidence="6" id="KW-0046">Antibiotic resistance</keyword>
<comment type="similarity">
    <text evidence="2">Belongs to the class-D beta-lactamase family.</text>
</comment>
<dbReference type="SUPFAM" id="SSF56601">
    <property type="entry name" value="beta-lactamase/transpeptidase-like"/>
    <property type="match status" value="1"/>
</dbReference>
<dbReference type="InterPro" id="IPR012338">
    <property type="entry name" value="Beta-lactam/transpept-like"/>
</dbReference>
<gene>
    <name evidence="8" type="ORF">SAMN02745170_02213</name>
</gene>
<keyword evidence="5" id="KW-0378">Hydrolase</keyword>
<evidence type="ECO:0000256" key="5">
    <source>
        <dbReference type="ARBA" id="ARBA00022801"/>
    </source>
</evidence>
<dbReference type="EMBL" id="FQZD01000016">
    <property type="protein sequence ID" value="SHJ30481.1"/>
    <property type="molecule type" value="Genomic_DNA"/>
</dbReference>
<accession>A0A1M6I7M2</accession>
<dbReference type="GO" id="GO:0071555">
    <property type="term" value="P:cell wall organization"/>
    <property type="evidence" value="ECO:0007669"/>
    <property type="project" value="TreeGrafter"/>
</dbReference>
<dbReference type="InterPro" id="IPR050515">
    <property type="entry name" value="Beta-lactam/transpept"/>
</dbReference>
<organism evidence="8 9">
    <name type="scientific">Propionispora hippei DSM 15287</name>
    <dbReference type="NCBI Taxonomy" id="1123003"/>
    <lineage>
        <taxon>Bacteria</taxon>
        <taxon>Bacillati</taxon>
        <taxon>Bacillota</taxon>
        <taxon>Negativicutes</taxon>
        <taxon>Selenomonadales</taxon>
        <taxon>Sporomusaceae</taxon>
        <taxon>Propionispora</taxon>
    </lineage>
</organism>
<evidence type="ECO:0000256" key="4">
    <source>
        <dbReference type="ARBA" id="ARBA00022729"/>
    </source>
</evidence>
<evidence type="ECO:0000313" key="9">
    <source>
        <dbReference type="Proteomes" id="UP000322917"/>
    </source>
</evidence>
<dbReference type="OrthoDB" id="9762883at2"/>
<dbReference type="InterPro" id="IPR001460">
    <property type="entry name" value="PCN-bd_Tpept"/>
</dbReference>
<evidence type="ECO:0000256" key="6">
    <source>
        <dbReference type="ARBA" id="ARBA00023251"/>
    </source>
</evidence>
<dbReference type="NCBIfam" id="NF012161">
    <property type="entry name" value="bla_class_D_main"/>
    <property type="match status" value="1"/>
</dbReference>
<dbReference type="EC" id="3.5.2.6" evidence="3"/>
<dbReference type="GO" id="GO:0046677">
    <property type="term" value="P:response to antibiotic"/>
    <property type="evidence" value="ECO:0007669"/>
    <property type="project" value="UniProtKB-KW"/>
</dbReference>
<evidence type="ECO:0000256" key="1">
    <source>
        <dbReference type="ARBA" id="ARBA00001526"/>
    </source>
</evidence>
<reference evidence="8 9" key="1">
    <citation type="submission" date="2016-11" db="EMBL/GenBank/DDBJ databases">
        <authorList>
            <person name="Varghese N."/>
            <person name="Submissions S."/>
        </authorList>
    </citation>
    <scope>NUCLEOTIDE SEQUENCE [LARGE SCALE GENOMIC DNA]</scope>
    <source>
        <strain evidence="8 9">DSM 15287</strain>
    </source>
</reference>
<dbReference type="Gene3D" id="3.40.710.10">
    <property type="entry name" value="DD-peptidase/beta-lactamase superfamily"/>
    <property type="match status" value="1"/>
</dbReference>